<feature type="transmembrane region" description="Helical" evidence="1">
    <location>
        <begin position="20"/>
        <end position="38"/>
    </location>
</feature>
<reference evidence="2" key="1">
    <citation type="journal article" date="2020" name="mSystems">
        <title>Genome- and Community-Level Interaction Insights into Carbon Utilization and Element Cycling Functions of Hydrothermarchaeota in Hydrothermal Sediment.</title>
        <authorList>
            <person name="Zhou Z."/>
            <person name="Liu Y."/>
            <person name="Xu W."/>
            <person name="Pan J."/>
            <person name="Luo Z.H."/>
            <person name="Li M."/>
        </authorList>
    </citation>
    <scope>NUCLEOTIDE SEQUENCE [LARGE SCALE GENOMIC DNA]</scope>
    <source>
        <strain evidence="2">HyVt-493</strain>
    </source>
</reference>
<dbReference type="InterPro" id="IPR009883">
    <property type="entry name" value="YgfX"/>
</dbReference>
<dbReference type="Pfam" id="PF07254">
    <property type="entry name" value="Cpta_toxin"/>
    <property type="match status" value="1"/>
</dbReference>
<dbReference type="EMBL" id="DRMS01000139">
    <property type="protein sequence ID" value="HFC91830.1"/>
    <property type="molecule type" value="Genomic_DNA"/>
</dbReference>
<protein>
    <submittedName>
        <fullName evidence="2">Uncharacterized protein</fullName>
    </submittedName>
</protein>
<gene>
    <name evidence="2" type="ORF">ENJ51_03370</name>
</gene>
<comment type="caution">
    <text evidence="2">The sequence shown here is derived from an EMBL/GenBank/DDBJ whole genome shotgun (WGS) entry which is preliminary data.</text>
</comment>
<organism evidence="2">
    <name type="scientific">Leucothrix mucor</name>
    <dbReference type="NCBI Taxonomy" id="45248"/>
    <lineage>
        <taxon>Bacteria</taxon>
        <taxon>Pseudomonadati</taxon>
        <taxon>Pseudomonadota</taxon>
        <taxon>Gammaproteobacteria</taxon>
        <taxon>Thiotrichales</taxon>
        <taxon>Thiotrichaceae</taxon>
        <taxon>Leucothrix</taxon>
    </lineage>
</organism>
<proteinExistence type="predicted"/>
<keyword evidence="1" id="KW-0812">Transmembrane</keyword>
<evidence type="ECO:0000313" key="2">
    <source>
        <dbReference type="EMBL" id="HFC91830.1"/>
    </source>
</evidence>
<name>A0A7V2SYK8_LEUMU</name>
<dbReference type="Proteomes" id="UP000885750">
    <property type="component" value="Unassembled WGS sequence"/>
</dbReference>
<dbReference type="AlphaFoldDB" id="A0A7V2SYK8"/>
<feature type="transmembrane region" description="Helical" evidence="1">
    <location>
        <begin position="44"/>
        <end position="62"/>
    </location>
</feature>
<evidence type="ECO:0000256" key="1">
    <source>
        <dbReference type="SAM" id="Phobius"/>
    </source>
</evidence>
<sequence length="147" mass="16989">MPSNAFSTPLKLRFKSSKIMITMIATVHLIVALILVFMAQSLPIIALLYLLVIIASSTYYFYRWHISRTLNKSILELHINSSGDWSLLTFTKKYNNVTPLDSSFSSQYLVIINFSMTTIGQYTLLITNDMISKNEFRRLRVRLKTKQ</sequence>
<keyword evidence="1" id="KW-1133">Transmembrane helix</keyword>
<accession>A0A7V2SYK8</accession>
<keyword evidence="1" id="KW-0472">Membrane</keyword>